<dbReference type="Gene3D" id="1.25.40.10">
    <property type="entry name" value="Tetratricopeptide repeat domain"/>
    <property type="match status" value="4"/>
</dbReference>
<dbReference type="AlphaFoldDB" id="A0A7I8IJ58"/>
<proteinExistence type="predicted"/>
<dbReference type="PROSITE" id="PS51375">
    <property type="entry name" value="PPR"/>
    <property type="match status" value="3"/>
</dbReference>
<name>A0A7I8IJ58_SPIIN</name>
<dbReference type="FunFam" id="1.25.40.10:FF:000344">
    <property type="entry name" value="Pentatricopeptide repeat-containing protein"/>
    <property type="match status" value="1"/>
</dbReference>
<organism evidence="3">
    <name type="scientific">Spirodela intermedia</name>
    <name type="common">Intermediate duckweed</name>
    <dbReference type="NCBI Taxonomy" id="51605"/>
    <lineage>
        <taxon>Eukaryota</taxon>
        <taxon>Viridiplantae</taxon>
        <taxon>Streptophyta</taxon>
        <taxon>Embryophyta</taxon>
        <taxon>Tracheophyta</taxon>
        <taxon>Spermatophyta</taxon>
        <taxon>Magnoliopsida</taxon>
        <taxon>Liliopsida</taxon>
        <taxon>Araceae</taxon>
        <taxon>Lemnoideae</taxon>
        <taxon>Spirodela</taxon>
    </lineage>
</organism>
<dbReference type="InterPro" id="IPR011990">
    <property type="entry name" value="TPR-like_helical_dom_sf"/>
</dbReference>
<feature type="repeat" description="PPR" evidence="2">
    <location>
        <begin position="455"/>
        <end position="489"/>
    </location>
</feature>
<keyword evidence="1" id="KW-0677">Repeat</keyword>
<evidence type="ECO:0000256" key="2">
    <source>
        <dbReference type="PROSITE-ProRule" id="PRU00708"/>
    </source>
</evidence>
<sequence>MFSPPLSPRNPQLLASSWPSSPAVPSLSSLLSSVRKLAGDGEISAAFLVYSSLRRLSPAAIVFLHPISSLLATSTKLRAVPQGLQLHAHLISLGFHRRQPLVSRLVAFYAGCGELDEAQAMAESSTSMDCLPWNILISGHVRAGFPLRALLLYRAAAEKGVAIDGFTCSSVLKACGDTLGLRHARMLQARMEKTGLDAGDLFLRNALVSVYAKCGDIAAAEKLFGGMPERDVVSWNAMISGFVSMGMWEDARRFLEKMRGEVALNTVTWNTIIGGNLQMDEEDGVPPDAVTIVIALITCSKLGCLKLGKEIHGSAVRSIFDHQEPVTNSLITMYSRCDRIRSAEILFKNSNNRSSVAWSCIIAGNARTDRPGEASSLFRAMARSAGGPTQAAIMALLPLYGRIGDIRHGRELHCYITKQASCSCLPLWNALLFMYCKSGRVSEAWKLFQSMESKDEVSYTSMISGFGRQGEGLRALALFKAMARRGLTPDHVAISAALSACCRVGLLTEGQWIFDNMTRLYSVVPRQEHYSSMINLYVRSGFLGPPCRQPG</sequence>
<dbReference type="NCBIfam" id="TIGR00756">
    <property type="entry name" value="PPR"/>
    <property type="match status" value="4"/>
</dbReference>
<dbReference type="EMBL" id="LR743591">
    <property type="protein sequence ID" value="CAA2618218.1"/>
    <property type="molecule type" value="Genomic_DNA"/>
</dbReference>
<accession>A0A7I8IJ58</accession>
<dbReference type="GO" id="GO:0003723">
    <property type="term" value="F:RNA binding"/>
    <property type="evidence" value="ECO:0007669"/>
    <property type="project" value="InterPro"/>
</dbReference>
<dbReference type="EMBL" id="CACRZD030000004">
    <property type="protein sequence ID" value="CAA6657935.1"/>
    <property type="molecule type" value="Genomic_DNA"/>
</dbReference>
<dbReference type="Pfam" id="PF01535">
    <property type="entry name" value="PPR"/>
    <property type="match status" value="4"/>
</dbReference>
<dbReference type="FunFam" id="1.25.40.10:FF:000158">
    <property type="entry name" value="pentatricopeptide repeat-containing protein At2g33680"/>
    <property type="match status" value="1"/>
</dbReference>
<dbReference type="PANTHER" id="PTHR47926">
    <property type="entry name" value="PENTATRICOPEPTIDE REPEAT-CONTAINING PROTEIN"/>
    <property type="match status" value="1"/>
</dbReference>
<dbReference type="PANTHER" id="PTHR47926:SF354">
    <property type="entry name" value="REPEAT (PPR-LIKE) SUPERFAMILY PROTEIN, PUTATIVE-RELATED"/>
    <property type="match status" value="1"/>
</dbReference>
<feature type="repeat" description="PPR" evidence="2">
    <location>
        <begin position="424"/>
        <end position="454"/>
    </location>
</feature>
<evidence type="ECO:0000313" key="3">
    <source>
        <dbReference type="EMBL" id="CAA2618218.1"/>
    </source>
</evidence>
<gene>
    <name evidence="3" type="ORF">SI7747_04004385</name>
</gene>
<dbReference type="GO" id="GO:0099402">
    <property type="term" value="P:plant organ development"/>
    <property type="evidence" value="ECO:0007669"/>
    <property type="project" value="UniProtKB-ARBA"/>
</dbReference>
<dbReference type="Pfam" id="PF13041">
    <property type="entry name" value="PPR_2"/>
    <property type="match status" value="2"/>
</dbReference>
<dbReference type="Proteomes" id="UP001189122">
    <property type="component" value="Unassembled WGS sequence"/>
</dbReference>
<protein>
    <submittedName>
        <fullName evidence="3">Uncharacterized protein</fullName>
    </submittedName>
</protein>
<evidence type="ECO:0000256" key="1">
    <source>
        <dbReference type="ARBA" id="ARBA00022737"/>
    </source>
</evidence>
<feature type="repeat" description="PPR" evidence="2">
    <location>
        <begin position="231"/>
        <end position="261"/>
    </location>
</feature>
<dbReference type="GO" id="GO:0009451">
    <property type="term" value="P:RNA modification"/>
    <property type="evidence" value="ECO:0007669"/>
    <property type="project" value="InterPro"/>
</dbReference>
<evidence type="ECO:0000313" key="4">
    <source>
        <dbReference type="Proteomes" id="UP001189122"/>
    </source>
</evidence>
<keyword evidence="4" id="KW-1185">Reference proteome</keyword>
<dbReference type="InterPro" id="IPR002885">
    <property type="entry name" value="PPR_rpt"/>
</dbReference>
<reference evidence="3 4" key="1">
    <citation type="submission" date="2019-12" db="EMBL/GenBank/DDBJ databases">
        <authorList>
            <person name="Scholz U."/>
            <person name="Mascher M."/>
            <person name="Fiebig A."/>
        </authorList>
    </citation>
    <scope>NUCLEOTIDE SEQUENCE</scope>
</reference>
<dbReference type="InterPro" id="IPR046960">
    <property type="entry name" value="PPR_At4g14850-like_plant"/>
</dbReference>